<proteinExistence type="predicted"/>
<comment type="caution">
    <text evidence="2">The sequence shown here is derived from an EMBL/GenBank/DDBJ whole genome shotgun (WGS) entry which is preliminary data.</text>
</comment>
<feature type="chain" id="PRO_5045160152" description="Alpha/beta hydrolase" evidence="1">
    <location>
        <begin position="21"/>
        <end position="308"/>
    </location>
</feature>
<accession>A0ABQ3ARA6</accession>
<reference evidence="3" key="1">
    <citation type="journal article" date="2019" name="Int. J. Syst. Evol. Microbiol.">
        <title>The Global Catalogue of Microorganisms (GCM) 10K type strain sequencing project: providing services to taxonomists for standard genome sequencing and annotation.</title>
        <authorList>
            <consortium name="The Broad Institute Genomics Platform"/>
            <consortium name="The Broad Institute Genome Sequencing Center for Infectious Disease"/>
            <person name="Wu L."/>
            <person name="Ma J."/>
        </authorList>
    </citation>
    <scope>NUCLEOTIDE SEQUENCE [LARGE SCALE GENOMIC DNA]</scope>
    <source>
        <strain evidence="3">KCTC 32239</strain>
    </source>
</reference>
<evidence type="ECO:0008006" key="4">
    <source>
        <dbReference type="Google" id="ProtNLM"/>
    </source>
</evidence>
<evidence type="ECO:0000313" key="2">
    <source>
        <dbReference type="EMBL" id="GGY64769.1"/>
    </source>
</evidence>
<dbReference type="RefSeq" id="WP_189415940.1">
    <property type="nucleotide sequence ID" value="NZ_BMYZ01000001.1"/>
</dbReference>
<dbReference type="Proteomes" id="UP000619761">
    <property type="component" value="Unassembled WGS sequence"/>
</dbReference>
<keyword evidence="3" id="KW-1185">Reference proteome</keyword>
<sequence length="308" mass="34895">MLKKFLMYLNILSLCTCANAWSDVNQQTSLRSFKYAPFPLNEKQASTFFDVNEAGRRGHNSTRGGLLWEDTTYNDNRVLLATSANNASKHYPTLIVYLHGNQATLERDVLERQQIPAQIIAADINAFLVAPQFASDALDSSPGNFVQKNYFSAFIREAATQAGQWQNSRQLEYQLKNAPIILVAYSGGYLAAANILSNGGMNNRIKGVILMDALYGQEEIFAKWLRSNHRKSFFFSTYTEPARPSNELLQNLLREQGIKFETSMPQALRKSSISFIKLDENILHKDLLTQAWNNEPLVDLLRKTKTTR</sequence>
<protein>
    <recommendedName>
        <fullName evidence="4">Alpha/beta hydrolase</fullName>
    </recommendedName>
</protein>
<feature type="signal peptide" evidence="1">
    <location>
        <begin position="1"/>
        <end position="20"/>
    </location>
</feature>
<organism evidence="2 3">
    <name type="scientific">Cellvibrio zantedeschiae</name>
    <dbReference type="NCBI Taxonomy" id="1237077"/>
    <lineage>
        <taxon>Bacteria</taxon>
        <taxon>Pseudomonadati</taxon>
        <taxon>Pseudomonadota</taxon>
        <taxon>Gammaproteobacteria</taxon>
        <taxon>Cellvibrionales</taxon>
        <taxon>Cellvibrionaceae</taxon>
        <taxon>Cellvibrio</taxon>
    </lineage>
</organism>
<evidence type="ECO:0000256" key="1">
    <source>
        <dbReference type="SAM" id="SignalP"/>
    </source>
</evidence>
<dbReference type="EMBL" id="BMYZ01000001">
    <property type="protein sequence ID" value="GGY64769.1"/>
    <property type="molecule type" value="Genomic_DNA"/>
</dbReference>
<dbReference type="InterPro" id="IPR029058">
    <property type="entry name" value="AB_hydrolase_fold"/>
</dbReference>
<name>A0ABQ3ARA6_9GAMM</name>
<evidence type="ECO:0000313" key="3">
    <source>
        <dbReference type="Proteomes" id="UP000619761"/>
    </source>
</evidence>
<keyword evidence="1" id="KW-0732">Signal</keyword>
<gene>
    <name evidence="2" type="ORF">GCM10011613_05710</name>
</gene>
<dbReference type="SUPFAM" id="SSF53474">
    <property type="entry name" value="alpha/beta-Hydrolases"/>
    <property type="match status" value="1"/>
</dbReference>